<dbReference type="RefSeq" id="XP_002500776.1">
    <property type="nucleotide sequence ID" value="XM_002500730.1"/>
</dbReference>
<dbReference type="eggNOG" id="KOG0406">
    <property type="taxonomic scope" value="Eukaryota"/>
</dbReference>
<dbReference type="OMA" id="SCLRFMG"/>
<dbReference type="PANTHER" id="PTHR43968:SF14">
    <property type="entry name" value="GLUTATHIONE S-TRANSFERASE"/>
    <property type="match status" value="1"/>
</dbReference>
<dbReference type="Pfam" id="PF13409">
    <property type="entry name" value="GST_N_2"/>
    <property type="match status" value="1"/>
</dbReference>
<dbReference type="FunCoup" id="C1E0N8">
    <property type="interactions" value="930"/>
</dbReference>
<protein>
    <recommendedName>
        <fullName evidence="5">Glutathione S-transferase</fullName>
    </recommendedName>
</protein>
<accession>C1E0N8</accession>
<dbReference type="KEGG" id="mis:MICPUN_107846"/>
<dbReference type="Proteomes" id="UP000002009">
    <property type="component" value="Chromosome 3"/>
</dbReference>
<dbReference type="InterPro" id="IPR036282">
    <property type="entry name" value="Glutathione-S-Trfase_C_sf"/>
</dbReference>
<sequence>MATADRNLTFYTHSLCPYAHRVSLCLAEKAIPHKREHIDLSNKPRWYLDLNRRGLVPAIQLDGEVKTESLELNYFLDDVFEGAARLTPDGRKEEMQTLIDSFDGSFISAGLQFVGGGWGFRRGAPGPRQADRMAVECERIERIIEINGNGGPYLMGAEVTLADLALWPFAERYELAMREFQGVELREMGPSGSLSRWIDAMRSRPSVVGLRPDDNKLLASWRRTMRLDYFDYETADVDNP</sequence>
<organism evidence="3 4">
    <name type="scientific">Micromonas commoda (strain RCC299 / NOUM17 / CCMP2709)</name>
    <name type="common">Picoplanktonic green alga</name>
    <dbReference type="NCBI Taxonomy" id="296587"/>
    <lineage>
        <taxon>Eukaryota</taxon>
        <taxon>Viridiplantae</taxon>
        <taxon>Chlorophyta</taxon>
        <taxon>Mamiellophyceae</taxon>
        <taxon>Mamiellales</taxon>
        <taxon>Mamiellaceae</taxon>
        <taxon>Micromonas</taxon>
    </lineage>
</organism>
<dbReference type="SUPFAM" id="SSF47616">
    <property type="entry name" value="GST C-terminal domain-like"/>
    <property type="match status" value="1"/>
</dbReference>
<dbReference type="AlphaFoldDB" id="C1E0N8"/>
<dbReference type="InterPro" id="IPR036249">
    <property type="entry name" value="Thioredoxin-like_sf"/>
</dbReference>
<dbReference type="GeneID" id="8241524"/>
<dbReference type="GO" id="GO:0005737">
    <property type="term" value="C:cytoplasm"/>
    <property type="evidence" value="ECO:0007669"/>
    <property type="project" value="TreeGrafter"/>
</dbReference>
<dbReference type="SFLD" id="SFLDG00358">
    <property type="entry name" value="Main_(cytGST)"/>
    <property type="match status" value="1"/>
</dbReference>
<dbReference type="OrthoDB" id="4951845at2759"/>
<evidence type="ECO:0000313" key="3">
    <source>
        <dbReference type="EMBL" id="ACO62034.1"/>
    </source>
</evidence>
<dbReference type="STRING" id="296587.C1E0N8"/>
<dbReference type="PANTHER" id="PTHR43968">
    <property type="match status" value="1"/>
</dbReference>
<feature type="domain" description="GST N-terminal" evidence="1">
    <location>
        <begin position="6"/>
        <end position="84"/>
    </location>
</feature>
<reference evidence="3 4" key="1">
    <citation type="journal article" date="2009" name="Science">
        <title>Green evolution and dynamic adaptations revealed by genomes of the marine picoeukaryotes Micromonas.</title>
        <authorList>
            <person name="Worden A.Z."/>
            <person name="Lee J.H."/>
            <person name="Mock T."/>
            <person name="Rouze P."/>
            <person name="Simmons M.P."/>
            <person name="Aerts A.L."/>
            <person name="Allen A.E."/>
            <person name="Cuvelier M.L."/>
            <person name="Derelle E."/>
            <person name="Everett M.V."/>
            <person name="Foulon E."/>
            <person name="Grimwood J."/>
            <person name="Gundlach H."/>
            <person name="Henrissat B."/>
            <person name="Napoli C."/>
            <person name="McDonald S.M."/>
            <person name="Parker M.S."/>
            <person name="Rombauts S."/>
            <person name="Salamov A."/>
            <person name="Von Dassow P."/>
            <person name="Badger J.H."/>
            <person name="Coutinho P.M."/>
            <person name="Demir E."/>
            <person name="Dubchak I."/>
            <person name="Gentemann C."/>
            <person name="Eikrem W."/>
            <person name="Gready J.E."/>
            <person name="John U."/>
            <person name="Lanier W."/>
            <person name="Lindquist E.A."/>
            <person name="Lucas S."/>
            <person name="Mayer K.F."/>
            <person name="Moreau H."/>
            <person name="Not F."/>
            <person name="Otillar R."/>
            <person name="Panaud O."/>
            <person name="Pangilinan J."/>
            <person name="Paulsen I."/>
            <person name="Piegu B."/>
            <person name="Poliakov A."/>
            <person name="Robbens S."/>
            <person name="Schmutz J."/>
            <person name="Toulza E."/>
            <person name="Wyss T."/>
            <person name="Zelensky A."/>
            <person name="Zhou K."/>
            <person name="Armbrust E.V."/>
            <person name="Bhattacharya D."/>
            <person name="Goodenough U.W."/>
            <person name="Van de Peer Y."/>
            <person name="Grigoriev I.V."/>
        </authorList>
    </citation>
    <scope>NUCLEOTIDE SEQUENCE [LARGE SCALE GENOMIC DNA]</scope>
    <source>
        <strain evidence="4">RCC299 / NOUM17</strain>
    </source>
</reference>
<dbReference type="Pfam" id="PF13410">
    <property type="entry name" value="GST_C_2"/>
    <property type="match status" value="1"/>
</dbReference>
<dbReference type="InterPro" id="IPR010987">
    <property type="entry name" value="Glutathione-S-Trfase_C-like"/>
</dbReference>
<gene>
    <name evidence="3" type="ORF">MICPUN_107846</name>
</gene>
<dbReference type="InterPro" id="IPR004045">
    <property type="entry name" value="Glutathione_S-Trfase_N"/>
</dbReference>
<evidence type="ECO:0000259" key="1">
    <source>
        <dbReference type="PROSITE" id="PS50404"/>
    </source>
</evidence>
<feature type="domain" description="GST C-terminal" evidence="2">
    <location>
        <begin position="89"/>
        <end position="227"/>
    </location>
</feature>
<evidence type="ECO:0000313" key="4">
    <source>
        <dbReference type="Proteomes" id="UP000002009"/>
    </source>
</evidence>
<dbReference type="PROSITE" id="PS50405">
    <property type="entry name" value="GST_CTER"/>
    <property type="match status" value="1"/>
</dbReference>
<dbReference type="Gene3D" id="3.40.30.10">
    <property type="entry name" value="Glutaredoxin"/>
    <property type="match status" value="1"/>
</dbReference>
<dbReference type="InParanoid" id="C1E0N8"/>
<name>C1E0N8_MICCC</name>
<dbReference type="SFLD" id="SFLDS00019">
    <property type="entry name" value="Glutathione_Transferase_(cytos"/>
    <property type="match status" value="1"/>
</dbReference>
<evidence type="ECO:0008006" key="5">
    <source>
        <dbReference type="Google" id="ProtNLM"/>
    </source>
</evidence>
<keyword evidence="4" id="KW-1185">Reference proteome</keyword>
<dbReference type="EMBL" id="CP001324">
    <property type="protein sequence ID" value="ACO62034.1"/>
    <property type="molecule type" value="Genomic_DNA"/>
</dbReference>
<dbReference type="InterPro" id="IPR040079">
    <property type="entry name" value="Glutathione_S-Trfase"/>
</dbReference>
<evidence type="ECO:0000259" key="2">
    <source>
        <dbReference type="PROSITE" id="PS50405"/>
    </source>
</evidence>
<dbReference type="SUPFAM" id="SSF52833">
    <property type="entry name" value="Thioredoxin-like"/>
    <property type="match status" value="1"/>
</dbReference>
<dbReference type="InterPro" id="IPR050983">
    <property type="entry name" value="GST_Omega/HSP26"/>
</dbReference>
<dbReference type="PROSITE" id="PS50404">
    <property type="entry name" value="GST_NTER"/>
    <property type="match status" value="1"/>
</dbReference>
<proteinExistence type="predicted"/>
<dbReference type="Gene3D" id="1.20.1050.10">
    <property type="match status" value="1"/>
</dbReference>